<dbReference type="EMBL" id="GBRH01257281">
    <property type="protein sequence ID" value="JAD40614.1"/>
    <property type="molecule type" value="Transcribed_RNA"/>
</dbReference>
<reference evidence="1" key="1">
    <citation type="submission" date="2014-09" db="EMBL/GenBank/DDBJ databases">
        <authorList>
            <person name="Magalhaes I.L.F."/>
            <person name="Oliveira U."/>
            <person name="Santos F.R."/>
            <person name="Vidigal T.H.D.A."/>
            <person name="Brescovit A.D."/>
            <person name="Santos A.J."/>
        </authorList>
    </citation>
    <scope>NUCLEOTIDE SEQUENCE</scope>
    <source>
        <tissue evidence="1">Shoot tissue taken approximately 20 cm above the soil surface</tissue>
    </source>
</reference>
<accession>A0A0A8ZML9</accession>
<evidence type="ECO:0000313" key="1">
    <source>
        <dbReference type="EMBL" id="JAD40614.1"/>
    </source>
</evidence>
<proteinExistence type="predicted"/>
<protein>
    <submittedName>
        <fullName evidence="1">Uncharacterized protein</fullName>
    </submittedName>
</protein>
<sequence length="45" mass="5315">MQVALTYGNVECKIYYKAEKHDHFKVIYASEGSNMKVVLKHKYLH</sequence>
<dbReference type="AlphaFoldDB" id="A0A0A8ZML9"/>
<name>A0A0A8ZML9_ARUDO</name>
<reference evidence="1" key="2">
    <citation type="journal article" date="2015" name="Data Brief">
        <title>Shoot transcriptome of the giant reed, Arundo donax.</title>
        <authorList>
            <person name="Barrero R.A."/>
            <person name="Guerrero F.D."/>
            <person name="Moolhuijzen P."/>
            <person name="Goolsby J.A."/>
            <person name="Tidwell J."/>
            <person name="Bellgard S.E."/>
            <person name="Bellgard M.I."/>
        </authorList>
    </citation>
    <scope>NUCLEOTIDE SEQUENCE</scope>
    <source>
        <tissue evidence="1">Shoot tissue taken approximately 20 cm above the soil surface</tissue>
    </source>
</reference>
<organism evidence="1">
    <name type="scientific">Arundo donax</name>
    <name type="common">Giant reed</name>
    <name type="synonym">Donax arundinaceus</name>
    <dbReference type="NCBI Taxonomy" id="35708"/>
    <lineage>
        <taxon>Eukaryota</taxon>
        <taxon>Viridiplantae</taxon>
        <taxon>Streptophyta</taxon>
        <taxon>Embryophyta</taxon>
        <taxon>Tracheophyta</taxon>
        <taxon>Spermatophyta</taxon>
        <taxon>Magnoliopsida</taxon>
        <taxon>Liliopsida</taxon>
        <taxon>Poales</taxon>
        <taxon>Poaceae</taxon>
        <taxon>PACMAD clade</taxon>
        <taxon>Arundinoideae</taxon>
        <taxon>Arundineae</taxon>
        <taxon>Arundo</taxon>
    </lineage>
</organism>